<evidence type="ECO:0000313" key="2">
    <source>
        <dbReference type="EMBL" id="GGA62803.1"/>
    </source>
</evidence>
<proteinExistence type="predicted"/>
<accession>A0A916RN90</accession>
<evidence type="ECO:0000256" key="1">
    <source>
        <dbReference type="SAM" id="MobiDB-lite"/>
    </source>
</evidence>
<dbReference type="Proteomes" id="UP000613512">
    <property type="component" value="Unassembled WGS sequence"/>
</dbReference>
<protein>
    <submittedName>
        <fullName evidence="2">Uncharacterized protein</fullName>
    </submittedName>
</protein>
<name>A0A916RN90_9BACI</name>
<comment type="caution">
    <text evidence="2">The sequence shown here is derived from an EMBL/GenBank/DDBJ whole genome shotgun (WGS) entry which is preliminary data.</text>
</comment>
<organism evidence="2 3">
    <name type="scientific">Ornithinibacillus halotolerans</name>
    <dbReference type="NCBI Taxonomy" id="1274357"/>
    <lineage>
        <taxon>Bacteria</taxon>
        <taxon>Bacillati</taxon>
        <taxon>Bacillota</taxon>
        <taxon>Bacilli</taxon>
        <taxon>Bacillales</taxon>
        <taxon>Bacillaceae</taxon>
        <taxon>Ornithinibacillus</taxon>
    </lineage>
</organism>
<dbReference type="EMBL" id="BMEY01000001">
    <property type="protein sequence ID" value="GGA62803.1"/>
    <property type="molecule type" value="Genomic_DNA"/>
</dbReference>
<keyword evidence="3" id="KW-1185">Reference proteome</keyword>
<feature type="region of interest" description="Disordered" evidence="1">
    <location>
        <begin position="1"/>
        <end position="78"/>
    </location>
</feature>
<evidence type="ECO:0000313" key="3">
    <source>
        <dbReference type="Proteomes" id="UP000613512"/>
    </source>
</evidence>
<reference evidence="2" key="2">
    <citation type="submission" date="2020-09" db="EMBL/GenBank/DDBJ databases">
        <authorList>
            <person name="Sun Q."/>
            <person name="Zhou Y."/>
        </authorList>
    </citation>
    <scope>NUCLEOTIDE SEQUENCE</scope>
    <source>
        <strain evidence="2">CGMCC 1.12408</strain>
    </source>
</reference>
<dbReference type="RefSeq" id="WP_188382957.1">
    <property type="nucleotide sequence ID" value="NZ_BMEY01000001.1"/>
</dbReference>
<reference evidence="2" key="1">
    <citation type="journal article" date="2014" name="Int. J. Syst. Evol. Microbiol.">
        <title>Complete genome sequence of Corynebacterium casei LMG S-19264T (=DSM 44701T), isolated from a smear-ripened cheese.</title>
        <authorList>
            <consortium name="US DOE Joint Genome Institute (JGI-PGF)"/>
            <person name="Walter F."/>
            <person name="Albersmeier A."/>
            <person name="Kalinowski J."/>
            <person name="Ruckert C."/>
        </authorList>
    </citation>
    <scope>NUCLEOTIDE SEQUENCE</scope>
    <source>
        <strain evidence="2">CGMCC 1.12408</strain>
    </source>
</reference>
<feature type="compositionally biased region" description="Basic and acidic residues" evidence="1">
    <location>
        <begin position="61"/>
        <end position="78"/>
    </location>
</feature>
<dbReference type="AlphaFoldDB" id="A0A916RN90"/>
<gene>
    <name evidence="2" type="ORF">GCM10008025_03520</name>
</gene>
<feature type="compositionally biased region" description="Polar residues" evidence="1">
    <location>
        <begin position="27"/>
        <end position="42"/>
    </location>
</feature>
<sequence>MSWKSVEMQVALPRSQDAGKLQELHNKQNQHFQEALAQSQLIQEKDKRRKVQDFENVQLKNDSKRNDETNLLDEKVDKDVPKNMMETVIHPYLGNNFDCRS</sequence>